<sequence>MNGRVTRAVAGAALTAALVPGVALAAGPAAAAETRTFVGYGAIPSDAHADAEAQMRAYSSSCVEVSTTSSPAGSAHTWKATLTASC</sequence>
<comment type="caution">
    <text evidence="2">The sequence shown here is derived from an EMBL/GenBank/DDBJ whole genome shotgun (WGS) entry which is preliminary data.</text>
</comment>
<accession>A0A562IHZ9</accession>
<dbReference type="Proteomes" id="UP000319825">
    <property type="component" value="Unassembled WGS sequence"/>
</dbReference>
<gene>
    <name evidence="2" type="ORF">JD77_05473</name>
</gene>
<dbReference type="RefSeq" id="WP_145776723.1">
    <property type="nucleotide sequence ID" value="NZ_BAAATQ010000258.1"/>
</dbReference>
<feature type="chain" id="PRO_5022104592" evidence="1">
    <location>
        <begin position="26"/>
        <end position="86"/>
    </location>
</feature>
<evidence type="ECO:0000313" key="3">
    <source>
        <dbReference type="Proteomes" id="UP000319825"/>
    </source>
</evidence>
<feature type="signal peptide" evidence="1">
    <location>
        <begin position="1"/>
        <end position="25"/>
    </location>
</feature>
<keyword evidence="1" id="KW-0732">Signal</keyword>
<proteinExistence type="predicted"/>
<organism evidence="2 3">
    <name type="scientific">Micromonospora olivasterospora</name>
    <dbReference type="NCBI Taxonomy" id="1880"/>
    <lineage>
        <taxon>Bacteria</taxon>
        <taxon>Bacillati</taxon>
        <taxon>Actinomycetota</taxon>
        <taxon>Actinomycetes</taxon>
        <taxon>Micromonosporales</taxon>
        <taxon>Micromonosporaceae</taxon>
        <taxon>Micromonospora</taxon>
    </lineage>
</organism>
<protein>
    <submittedName>
        <fullName evidence="2">Uncharacterized protein</fullName>
    </submittedName>
</protein>
<reference evidence="2 3" key="1">
    <citation type="submission" date="2019-07" db="EMBL/GenBank/DDBJ databases">
        <title>R&amp;d 2014.</title>
        <authorList>
            <person name="Klenk H.-P."/>
        </authorList>
    </citation>
    <scope>NUCLEOTIDE SEQUENCE [LARGE SCALE GENOMIC DNA]</scope>
    <source>
        <strain evidence="2 3">DSM 43868</strain>
    </source>
</reference>
<evidence type="ECO:0000256" key="1">
    <source>
        <dbReference type="SAM" id="SignalP"/>
    </source>
</evidence>
<dbReference type="EMBL" id="VLKE01000001">
    <property type="protein sequence ID" value="TWH70448.1"/>
    <property type="molecule type" value="Genomic_DNA"/>
</dbReference>
<evidence type="ECO:0000313" key="2">
    <source>
        <dbReference type="EMBL" id="TWH70448.1"/>
    </source>
</evidence>
<name>A0A562IHZ9_MICOL</name>
<keyword evidence="3" id="KW-1185">Reference proteome</keyword>
<dbReference type="AlphaFoldDB" id="A0A562IHZ9"/>